<dbReference type="AlphaFoldDB" id="A0A9E7FUW9"/>
<dbReference type="PANTHER" id="PTHR34467">
    <property type="entry name" value="TRANSMEMBRANE PROTEIN"/>
    <property type="match status" value="1"/>
</dbReference>
<feature type="region of interest" description="Disordered" evidence="1">
    <location>
        <begin position="93"/>
        <end position="114"/>
    </location>
</feature>
<keyword evidence="3" id="KW-1185">Reference proteome</keyword>
<evidence type="ECO:0000256" key="1">
    <source>
        <dbReference type="SAM" id="MobiDB-lite"/>
    </source>
</evidence>
<gene>
    <name evidence="2" type="ORF">MUK42_00032</name>
</gene>
<dbReference type="Proteomes" id="UP001055439">
    <property type="component" value="Chromosome 5"/>
</dbReference>
<feature type="region of interest" description="Disordered" evidence="1">
    <location>
        <begin position="18"/>
        <end position="42"/>
    </location>
</feature>
<dbReference type="OrthoDB" id="1681778at2759"/>
<name>A0A9E7FUW9_9LILI</name>
<protein>
    <submittedName>
        <fullName evidence="2">Uncharacterized protein</fullName>
    </submittedName>
</protein>
<evidence type="ECO:0000313" key="2">
    <source>
        <dbReference type="EMBL" id="URE00837.1"/>
    </source>
</evidence>
<dbReference type="EMBL" id="CP097507">
    <property type="protein sequence ID" value="URE00837.1"/>
    <property type="molecule type" value="Genomic_DNA"/>
</dbReference>
<accession>A0A9E7FUW9</accession>
<organism evidence="2 3">
    <name type="scientific">Musa troglodytarum</name>
    <name type="common">fe'i banana</name>
    <dbReference type="NCBI Taxonomy" id="320322"/>
    <lineage>
        <taxon>Eukaryota</taxon>
        <taxon>Viridiplantae</taxon>
        <taxon>Streptophyta</taxon>
        <taxon>Embryophyta</taxon>
        <taxon>Tracheophyta</taxon>
        <taxon>Spermatophyta</taxon>
        <taxon>Magnoliopsida</taxon>
        <taxon>Liliopsida</taxon>
        <taxon>Zingiberales</taxon>
        <taxon>Musaceae</taxon>
        <taxon>Musa</taxon>
    </lineage>
</organism>
<feature type="compositionally biased region" description="Polar residues" evidence="1">
    <location>
        <begin position="30"/>
        <end position="42"/>
    </location>
</feature>
<dbReference type="PANTHER" id="PTHR34467:SF1">
    <property type="entry name" value="OS05G0542300 PROTEIN"/>
    <property type="match status" value="1"/>
</dbReference>
<reference evidence="2" key="1">
    <citation type="submission" date="2022-05" db="EMBL/GenBank/DDBJ databases">
        <title>The Musa troglodytarum L. genome provides insights into the mechanism of non-climacteric behaviour and enrichment of carotenoids.</title>
        <authorList>
            <person name="Wang J."/>
        </authorList>
    </citation>
    <scope>NUCLEOTIDE SEQUENCE</scope>
    <source>
        <tissue evidence="2">Leaf</tissue>
    </source>
</reference>
<proteinExistence type="predicted"/>
<evidence type="ECO:0000313" key="3">
    <source>
        <dbReference type="Proteomes" id="UP001055439"/>
    </source>
</evidence>
<sequence length="114" mass="12394">MLKFLPLINHKRSLGSLQTSHKPLIEKANNKSSNHAKSQNLPHLSLADPSPCVFFIVFLTGQAGRTQTGKEPAYLVAKMNSRKALLETTLDYDYGGANSKHDPKKGKPGIGGKP</sequence>